<proteinExistence type="predicted"/>
<dbReference type="AlphaFoldDB" id="A0A6I6G9Q7"/>
<keyword evidence="2" id="KW-1185">Reference proteome</keyword>
<evidence type="ECO:0000313" key="2">
    <source>
        <dbReference type="Proteomes" id="UP000426027"/>
    </source>
</evidence>
<gene>
    <name evidence="1" type="ORF">GLV81_09460</name>
</gene>
<name>A0A6I6G9Q7_9BACT</name>
<protein>
    <submittedName>
        <fullName evidence="1">Uncharacterized protein</fullName>
    </submittedName>
</protein>
<accession>A0A6I6G9Q7</accession>
<dbReference type="EMBL" id="CP046566">
    <property type="protein sequence ID" value="QGW28293.1"/>
    <property type="molecule type" value="Genomic_DNA"/>
</dbReference>
<dbReference type="RefSeq" id="WP_157478650.1">
    <property type="nucleotide sequence ID" value="NZ_CP046566.1"/>
</dbReference>
<sequence>MQKINARYPSLSTAEINNIESVTTYSYNGHTYTHITFYTHNNQLQSMVIDSYYTTAGNILETTYRCDSNFCTCQIVIEQSEKGEVTIRCSCPPCTMTIQ</sequence>
<reference evidence="1 2" key="1">
    <citation type="submission" date="2019-11" db="EMBL/GenBank/DDBJ databases">
        <authorList>
            <person name="Im W.T."/>
        </authorList>
    </citation>
    <scope>NUCLEOTIDE SEQUENCE [LARGE SCALE GENOMIC DNA]</scope>
    <source>
        <strain evidence="1 2">SB-02</strain>
    </source>
</reference>
<organism evidence="1 2">
    <name type="scientific">Phnomibacter ginsenosidimutans</name>
    <dbReference type="NCBI Taxonomy" id="2676868"/>
    <lineage>
        <taxon>Bacteria</taxon>
        <taxon>Pseudomonadati</taxon>
        <taxon>Bacteroidota</taxon>
        <taxon>Chitinophagia</taxon>
        <taxon>Chitinophagales</taxon>
        <taxon>Chitinophagaceae</taxon>
        <taxon>Phnomibacter</taxon>
    </lineage>
</organism>
<evidence type="ECO:0000313" key="1">
    <source>
        <dbReference type="EMBL" id="QGW28293.1"/>
    </source>
</evidence>
<dbReference type="Proteomes" id="UP000426027">
    <property type="component" value="Chromosome"/>
</dbReference>
<dbReference type="KEGG" id="fls:GLV81_09460"/>